<dbReference type="PROSITE" id="PS51257">
    <property type="entry name" value="PROKAR_LIPOPROTEIN"/>
    <property type="match status" value="1"/>
</dbReference>
<sequence length="410" mass="44885">MLLISPRQPLACDSPTALWDWVTLQGATLTGQGCDSAEAIARQPATVLVWPAQALSWLQLSLPKAPAHKLRALLDGLLEERLLSDLPDLHYALTPGFQPGRAADTWVACCQREPLHRAVAYLQSIEHPLAAVLPACAPQHPPWVWVCGSSEAPELLASAAHGALCWPLQPQASAADRALLHSSLQAVGALEAGSTAWASPALVGLAEQHLPELAWQTRSGAHPWQQALASGWDLAQFDLHLQARSARWRLALEQVRQHWGSPAWRPLRWGLGALVALQLLGLNLNAWQARQEIVQLRQLSHATLQQSFPQVQLVLDAPLQMQRELDRLRQARSELSPSDLEPLLEQMGRAHSRSPLELRQLRFEGGSAELAHAPLSAAAQQELGAALAPSGWQFQPQNSERSTLRWASAR</sequence>
<protein>
    <recommendedName>
        <fullName evidence="11">GspL periplasmic domain-containing protein</fullName>
    </recommendedName>
</protein>
<dbReference type="STRING" id="1458425.SRAA_0390"/>
<evidence type="ECO:0000256" key="6">
    <source>
        <dbReference type="ARBA" id="ARBA00022692"/>
    </source>
</evidence>
<dbReference type="EMBL" id="AP014568">
    <property type="protein sequence ID" value="BAO80244.1"/>
    <property type="molecule type" value="Genomic_DNA"/>
</dbReference>
<keyword evidence="4" id="KW-1003">Cell membrane</keyword>
<organism evidence="12 13">
    <name type="scientific">Serpentinimonas raichei</name>
    <dbReference type="NCBI Taxonomy" id="1458425"/>
    <lineage>
        <taxon>Bacteria</taxon>
        <taxon>Pseudomonadati</taxon>
        <taxon>Pseudomonadota</taxon>
        <taxon>Betaproteobacteria</taxon>
        <taxon>Burkholderiales</taxon>
        <taxon>Comamonadaceae</taxon>
        <taxon>Serpentinimonas</taxon>
    </lineage>
</organism>
<keyword evidence="9" id="KW-0472">Membrane</keyword>
<keyword evidence="8" id="KW-1133">Transmembrane helix</keyword>
<evidence type="ECO:0000259" key="11">
    <source>
        <dbReference type="Pfam" id="PF12693"/>
    </source>
</evidence>
<dbReference type="SUPFAM" id="SSF53067">
    <property type="entry name" value="Actin-like ATPase domain"/>
    <property type="match status" value="1"/>
</dbReference>
<evidence type="ECO:0000256" key="7">
    <source>
        <dbReference type="ARBA" id="ARBA00022927"/>
    </source>
</evidence>
<evidence type="ECO:0000256" key="2">
    <source>
        <dbReference type="ARBA" id="ARBA00005318"/>
    </source>
</evidence>
<comment type="similarity">
    <text evidence="2">Belongs to the GSP L family.</text>
</comment>
<evidence type="ECO:0000256" key="3">
    <source>
        <dbReference type="ARBA" id="ARBA00022448"/>
    </source>
</evidence>
<evidence type="ECO:0000256" key="8">
    <source>
        <dbReference type="ARBA" id="ARBA00022989"/>
    </source>
</evidence>
<dbReference type="InterPro" id="IPR025691">
    <property type="entry name" value="GspL_pp_dom"/>
</dbReference>
<dbReference type="Pfam" id="PF12693">
    <property type="entry name" value="GspL_C"/>
    <property type="match status" value="1"/>
</dbReference>
<dbReference type="Gene3D" id="3.30.420.380">
    <property type="match status" value="1"/>
</dbReference>
<dbReference type="GO" id="GO:0015627">
    <property type="term" value="C:type II protein secretion system complex"/>
    <property type="evidence" value="ECO:0007669"/>
    <property type="project" value="InterPro"/>
</dbReference>
<dbReference type="GO" id="GO:0009276">
    <property type="term" value="C:Gram-negative-bacterium-type cell wall"/>
    <property type="evidence" value="ECO:0007669"/>
    <property type="project" value="InterPro"/>
</dbReference>
<dbReference type="GO" id="GO:0015628">
    <property type="term" value="P:protein secretion by the type II secretion system"/>
    <property type="evidence" value="ECO:0007669"/>
    <property type="project" value="InterPro"/>
</dbReference>
<keyword evidence="6" id="KW-0812">Transmembrane</keyword>
<evidence type="ECO:0000256" key="4">
    <source>
        <dbReference type="ARBA" id="ARBA00022475"/>
    </source>
</evidence>
<dbReference type="AlphaFoldDB" id="A0A060NMU3"/>
<feature type="region of interest" description="Disordered" evidence="10">
    <location>
        <begin position="389"/>
        <end position="410"/>
    </location>
</feature>
<dbReference type="InterPro" id="IPR043129">
    <property type="entry name" value="ATPase_NBD"/>
</dbReference>
<reference evidence="12 13" key="1">
    <citation type="journal article" date="2014" name="Nat. Commun.">
        <title>Physiological and genomic features of highly alkaliphilic hydrogen-utilizing Betaproteobacteria from a continental serpentinizing site.</title>
        <authorList>
            <person name="Suzuki S."/>
            <person name="Kuenen J.G."/>
            <person name="Schipper K."/>
            <person name="van der Velde S."/>
            <person name="Ishii S."/>
            <person name="Wu A."/>
            <person name="Sorokin D.Y."/>
            <person name="Tenney A."/>
            <person name="Meng X.Y."/>
            <person name="Morrill P.L."/>
            <person name="Kamagata Y."/>
            <person name="Muyzer G."/>
            <person name="Nealson K.H."/>
        </authorList>
    </citation>
    <scope>NUCLEOTIDE SEQUENCE [LARGE SCALE GENOMIC DNA]</scope>
    <source>
        <strain evidence="12 13">A1</strain>
    </source>
</reference>
<dbReference type="KEGG" id="cbaa:SRAA_0390"/>
<keyword evidence="13" id="KW-1185">Reference proteome</keyword>
<dbReference type="GO" id="GO:0005886">
    <property type="term" value="C:plasma membrane"/>
    <property type="evidence" value="ECO:0007669"/>
    <property type="project" value="UniProtKB-SubCell"/>
</dbReference>
<evidence type="ECO:0000313" key="12">
    <source>
        <dbReference type="EMBL" id="BAO80244.1"/>
    </source>
</evidence>
<proteinExistence type="inferred from homology"/>
<evidence type="ECO:0000256" key="10">
    <source>
        <dbReference type="SAM" id="MobiDB-lite"/>
    </source>
</evidence>
<feature type="compositionally biased region" description="Polar residues" evidence="10">
    <location>
        <begin position="392"/>
        <end position="401"/>
    </location>
</feature>
<accession>A0A060NMU3</accession>
<evidence type="ECO:0000256" key="5">
    <source>
        <dbReference type="ARBA" id="ARBA00022519"/>
    </source>
</evidence>
<name>A0A060NMU3_9BURK</name>
<evidence type="ECO:0000256" key="9">
    <source>
        <dbReference type="ARBA" id="ARBA00023136"/>
    </source>
</evidence>
<comment type="subcellular location">
    <subcellularLocation>
        <location evidence="1">Cell inner membrane</location>
    </subcellularLocation>
</comment>
<keyword evidence="3" id="KW-0813">Transport</keyword>
<dbReference type="NCBIfam" id="TIGR01709">
    <property type="entry name" value="typeII_sec_gspL"/>
    <property type="match status" value="1"/>
</dbReference>
<feature type="domain" description="GspL periplasmic" evidence="11">
    <location>
        <begin position="263"/>
        <end position="379"/>
    </location>
</feature>
<evidence type="ECO:0000313" key="13">
    <source>
        <dbReference type="Proteomes" id="UP000067461"/>
    </source>
</evidence>
<dbReference type="HOGENOM" id="CLU_640597_0_0_4"/>
<gene>
    <name evidence="12" type="ORF">SRAA_0390</name>
</gene>
<keyword evidence="5" id="KW-0997">Cell inner membrane</keyword>
<dbReference type="InterPro" id="IPR007812">
    <property type="entry name" value="T2SS_protein-GspL"/>
</dbReference>
<evidence type="ECO:0000256" key="1">
    <source>
        <dbReference type="ARBA" id="ARBA00004533"/>
    </source>
</evidence>
<keyword evidence="7" id="KW-0653">Protein transport</keyword>
<dbReference type="Proteomes" id="UP000067461">
    <property type="component" value="Chromosome"/>
</dbReference>
<dbReference type="RefSeq" id="WP_052467443.1">
    <property type="nucleotide sequence ID" value="NZ_AP014568.1"/>
</dbReference>